<sequence length="68" mass="7833">MNFLYYKGFSDEKTSSGHSGYKKKKDPRKKNISFQHGPEGHHHHHHVRKFSGFPASSSSSSPTTPYWQ</sequence>
<comment type="caution">
    <text evidence="2">The sequence shown here is derived from an EMBL/GenBank/DDBJ whole genome shotgun (WGS) entry which is preliminary data.</text>
</comment>
<feature type="compositionally biased region" description="Basic residues" evidence="1">
    <location>
        <begin position="20"/>
        <end position="31"/>
    </location>
</feature>
<name>A0AAE1UMY7_9EUCA</name>
<dbReference type="Proteomes" id="UP001292094">
    <property type="component" value="Unassembled WGS sequence"/>
</dbReference>
<protein>
    <submittedName>
        <fullName evidence="2">Uncharacterized protein</fullName>
    </submittedName>
</protein>
<gene>
    <name evidence="2" type="ORF">Pmani_002973</name>
</gene>
<evidence type="ECO:0000313" key="2">
    <source>
        <dbReference type="EMBL" id="KAK4326526.1"/>
    </source>
</evidence>
<proteinExistence type="predicted"/>
<dbReference type="AlphaFoldDB" id="A0AAE1UMY7"/>
<feature type="non-terminal residue" evidence="2">
    <location>
        <position position="68"/>
    </location>
</feature>
<keyword evidence="3" id="KW-1185">Reference proteome</keyword>
<accession>A0AAE1UMY7</accession>
<evidence type="ECO:0000256" key="1">
    <source>
        <dbReference type="SAM" id="MobiDB-lite"/>
    </source>
</evidence>
<evidence type="ECO:0000313" key="3">
    <source>
        <dbReference type="Proteomes" id="UP001292094"/>
    </source>
</evidence>
<reference evidence="2" key="1">
    <citation type="submission" date="2023-11" db="EMBL/GenBank/DDBJ databases">
        <title>Genome assemblies of two species of porcelain crab, Petrolisthes cinctipes and Petrolisthes manimaculis (Anomura: Porcellanidae).</title>
        <authorList>
            <person name="Angst P."/>
        </authorList>
    </citation>
    <scope>NUCLEOTIDE SEQUENCE</scope>
    <source>
        <strain evidence="2">PB745_02</strain>
        <tissue evidence="2">Gill</tissue>
    </source>
</reference>
<organism evidence="2 3">
    <name type="scientific">Petrolisthes manimaculis</name>
    <dbReference type="NCBI Taxonomy" id="1843537"/>
    <lineage>
        <taxon>Eukaryota</taxon>
        <taxon>Metazoa</taxon>
        <taxon>Ecdysozoa</taxon>
        <taxon>Arthropoda</taxon>
        <taxon>Crustacea</taxon>
        <taxon>Multicrustacea</taxon>
        <taxon>Malacostraca</taxon>
        <taxon>Eumalacostraca</taxon>
        <taxon>Eucarida</taxon>
        <taxon>Decapoda</taxon>
        <taxon>Pleocyemata</taxon>
        <taxon>Anomura</taxon>
        <taxon>Galatheoidea</taxon>
        <taxon>Porcellanidae</taxon>
        <taxon>Petrolisthes</taxon>
    </lineage>
</organism>
<feature type="region of interest" description="Disordered" evidence="1">
    <location>
        <begin position="1"/>
        <end position="68"/>
    </location>
</feature>
<dbReference type="EMBL" id="JAWZYT010000214">
    <property type="protein sequence ID" value="KAK4326526.1"/>
    <property type="molecule type" value="Genomic_DNA"/>
</dbReference>